<dbReference type="Gene3D" id="3.40.50.1910">
    <property type="match status" value="3"/>
</dbReference>
<dbReference type="Pfam" id="PF00995">
    <property type="entry name" value="Sec1"/>
    <property type="match status" value="1"/>
</dbReference>
<organism evidence="2 3">
    <name type="scientific">Adineta steineri</name>
    <dbReference type="NCBI Taxonomy" id="433720"/>
    <lineage>
        <taxon>Eukaryota</taxon>
        <taxon>Metazoa</taxon>
        <taxon>Spiralia</taxon>
        <taxon>Gnathifera</taxon>
        <taxon>Rotifera</taxon>
        <taxon>Eurotatoria</taxon>
        <taxon>Bdelloidea</taxon>
        <taxon>Adinetida</taxon>
        <taxon>Adinetidae</taxon>
        <taxon>Adineta</taxon>
    </lineage>
</organism>
<evidence type="ECO:0008006" key="4">
    <source>
        <dbReference type="Google" id="ProtNLM"/>
    </source>
</evidence>
<dbReference type="SUPFAM" id="SSF56815">
    <property type="entry name" value="Sec1/munc18-like (SM) proteins"/>
    <property type="match status" value="1"/>
</dbReference>
<name>A0A818K7D2_9BILA</name>
<dbReference type="AlphaFoldDB" id="A0A818K7D2"/>
<proteinExistence type="inferred from homology"/>
<protein>
    <recommendedName>
        <fullName evidence="4">Vacuolar protein sorting-associated protein 33A</fullName>
    </recommendedName>
</protein>
<evidence type="ECO:0000313" key="2">
    <source>
        <dbReference type="EMBL" id="CAF3552759.1"/>
    </source>
</evidence>
<dbReference type="GO" id="GO:0016192">
    <property type="term" value="P:vesicle-mediated transport"/>
    <property type="evidence" value="ECO:0007669"/>
    <property type="project" value="InterPro"/>
</dbReference>
<comment type="caution">
    <text evidence="2">The sequence shown here is derived from an EMBL/GenBank/DDBJ whole genome shotgun (WGS) entry which is preliminary data.</text>
</comment>
<dbReference type="InterPro" id="IPR001619">
    <property type="entry name" value="Sec1-like"/>
</dbReference>
<dbReference type="InterPro" id="IPR027482">
    <property type="entry name" value="Sec1-like_dom2"/>
</dbReference>
<dbReference type="Gene3D" id="3.40.50.2060">
    <property type="match status" value="1"/>
</dbReference>
<dbReference type="EMBL" id="CAJOBB010000084">
    <property type="protein sequence ID" value="CAF3552759.1"/>
    <property type="molecule type" value="Genomic_DNA"/>
</dbReference>
<dbReference type="Proteomes" id="UP000663868">
    <property type="component" value="Unassembled WGS sequence"/>
</dbReference>
<sequence length="634" mass="73052">MSDIAKWEIADRLRERAREDLFELLRSIEGTKDLFIDADLFPLIDLTSTATEIRKYGVGNLHKLDSTLNVQTKNKRLFLLRPNMVRFLALAKQLRQLDIQNAHLICVPRKFYAFEHLLEQEGLWGRCKLHELTAFDMVPVDYDSFSMVNSHLYLNIYLDHSTDWLSTLAASLTDFQKLFGKFSKTIAFGKLAGQVLRQLEREERSISTQDCIPGGKQIQTVVLFDRSVDLVTPFCSQMCYEGLLDEYFNIEGGRMKIPKTGTTDTTTGLQYEHVLLSTREDTIIEGIRAMHFTRVAQEIKARLAKENVLQNDFRDKVKDATISDLKVLVKDDVKVHLNVKKQLTRHLDLCTDIYEKKKANDFKIQLEMEADILHSQNFDDIVSYIHTMICRCEPNKYRPLQLLCLLSTANNGLTREYYELLCRSFLQAYGYENIPLLYKLEQLHLFHVKRSCDIPIPTNANTSAGSRGEALLKMGKQVAQNLTDKAQTQKTFFQFMRKKLNLTPDLNQQVKTTPGPDMADVFGSFYVPLSCRLIEEGLINEQKLLQFQHELIQRGYPGAEDLFQQRSSGMSTRSQYHDNQQSILIVFIGGCTQSEINALRMLAMSKSNTKLQFYFAPTNLWTHTRLLQEIETSQ</sequence>
<reference evidence="2" key="1">
    <citation type="submission" date="2021-02" db="EMBL/GenBank/DDBJ databases">
        <authorList>
            <person name="Nowell W R."/>
        </authorList>
    </citation>
    <scope>NUCLEOTIDE SEQUENCE</scope>
</reference>
<evidence type="ECO:0000256" key="1">
    <source>
        <dbReference type="ARBA" id="ARBA00009884"/>
    </source>
</evidence>
<accession>A0A818K7D2</accession>
<dbReference type="Gene3D" id="1.25.40.850">
    <property type="match status" value="1"/>
</dbReference>
<dbReference type="InterPro" id="IPR043154">
    <property type="entry name" value="Sec-1-like_dom1"/>
</dbReference>
<comment type="similarity">
    <text evidence="1">Belongs to the STXBP/unc-18/SEC1 family.</text>
</comment>
<gene>
    <name evidence="2" type="ORF">KXQ929_LOCUS2734</name>
</gene>
<evidence type="ECO:0000313" key="3">
    <source>
        <dbReference type="Proteomes" id="UP000663868"/>
    </source>
</evidence>
<dbReference type="InterPro" id="IPR043155">
    <property type="entry name" value="VPS33_dom3b"/>
</dbReference>
<dbReference type="InterPro" id="IPR036045">
    <property type="entry name" value="Sec1-like_sf"/>
</dbReference>
<dbReference type="PANTHER" id="PTHR11679">
    <property type="entry name" value="VESICLE PROTEIN SORTING-ASSOCIATED"/>
    <property type="match status" value="1"/>
</dbReference>